<feature type="chain" id="PRO_5042253813" description="Secreted protein" evidence="1">
    <location>
        <begin position="26"/>
        <end position="99"/>
    </location>
</feature>
<reference evidence="2" key="1">
    <citation type="journal article" date="2023" name="Mol. Phylogenet. Evol.">
        <title>Genome-scale phylogeny and comparative genomics of the fungal order Sordariales.</title>
        <authorList>
            <person name="Hensen N."/>
            <person name="Bonometti L."/>
            <person name="Westerberg I."/>
            <person name="Brannstrom I.O."/>
            <person name="Guillou S."/>
            <person name="Cros-Aarteil S."/>
            <person name="Calhoun S."/>
            <person name="Haridas S."/>
            <person name="Kuo A."/>
            <person name="Mondo S."/>
            <person name="Pangilinan J."/>
            <person name="Riley R."/>
            <person name="LaButti K."/>
            <person name="Andreopoulos B."/>
            <person name="Lipzen A."/>
            <person name="Chen C."/>
            <person name="Yan M."/>
            <person name="Daum C."/>
            <person name="Ng V."/>
            <person name="Clum A."/>
            <person name="Steindorff A."/>
            <person name="Ohm R.A."/>
            <person name="Martin F."/>
            <person name="Silar P."/>
            <person name="Natvig D.O."/>
            <person name="Lalanne C."/>
            <person name="Gautier V."/>
            <person name="Ament-Velasquez S.L."/>
            <person name="Kruys A."/>
            <person name="Hutchinson M.I."/>
            <person name="Powell A.J."/>
            <person name="Barry K."/>
            <person name="Miller A.N."/>
            <person name="Grigoriev I.V."/>
            <person name="Debuchy R."/>
            <person name="Gladieux P."/>
            <person name="Hiltunen Thoren M."/>
            <person name="Johannesson H."/>
        </authorList>
    </citation>
    <scope>NUCLEOTIDE SEQUENCE</scope>
    <source>
        <strain evidence="2">CBS 314.62</strain>
    </source>
</reference>
<comment type="caution">
    <text evidence="2">The sequence shown here is derived from an EMBL/GenBank/DDBJ whole genome shotgun (WGS) entry which is preliminary data.</text>
</comment>
<evidence type="ECO:0000313" key="3">
    <source>
        <dbReference type="Proteomes" id="UP001270362"/>
    </source>
</evidence>
<sequence length="99" mass="10980">MHRGLHVLFHSPLVLLCIFLDKVGGLALAALKMSAKKFDDFPCLYFSVSTVFSAGQTRCLAHLWGISPYTGGGGKLFFSEHIYMHSTYISEVVRSHTLC</sequence>
<proteinExistence type="predicted"/>
<dbReference type="Proteomes" id="UP001270362">
    <property type="component" value="Unassembled WGS sequence"/>
</dbReference>
<accession>A0AAE0X119</accession>
<keyword evidence="3" id="KW-1185">Reference proteome</keyword>
<feature type="signal peptide" evidence="1">
    <location>
        <begin position="1"/>
        <end position="25"/>
    </location>
</feature>
<evidence type="ECO:0000256" key="1">
    <source>
        <dbReference type="SAM" id="SignalP"/>
    </source>
</evidence>
<dbReference type="EMBL" id="JAULSO010000005">
    <property type="protein sequence ID" value="KAK3682430.1"/>
    <property type="molecule type" value="Genomic_DNA"/>
</dbReference>
<evidence type="ECO:0000313" key="2">
    <source>
        <dbReference type="EMBL" id="KAK3682430.1"/>
    </source>
</evidence>
<evidence type="ECO:0008006" key="4">
    <source>
        <dbReference type="Google" id="ProtNLM"/>
    </source>
</evidence>
<keyword evidence="1" id="KW-0732">Signal</keyword>
<name>A0AAE0X119_9PEZI</name>
<protein>
    <recommendedName>
        <fullName evidence="4">Secreted protein</fullName>
    </recommendedName>
</protein>
<organism evidence="2 3">
    <name type="scientific">Podospora appendiculata</name>
    <dbReference type="NCBI Taxonomy" id="314037"/>
    <lineage>
        <taxon>Eukaryota</taxon>
        <taxon>Fungi</taxon>
        <taxon>Dikarya</taxon>
        <taxon>Ascomycota</taxon>
        <taxon>Pezizomycotina</taxon>
        <taxon>Sordariomycetes</taxon>
        <taxon>Sordariomycetidae</taxon>
        <taxon>Sordariales</taxon>
        <taxon>Podosporaceae</taxon>
        <taxon>Podospora</taxon>
    </lineage>
</organism>
<dbReference type="AlphaFoldDB" id="A0AAE0X119"/>
<reference evidence="2" key="2">
    <citation type="submission" date="2023-06" db="EMBL/GenBank/DDBJ databases">
        <authorList>
            <consortium name="Lawrence Berkeley National Laboratory"/>
            <person name="Haridas S."/>
            <person name="Hensen N."/>
            <person name="Bonometti L."/>
            <person name="Westerberg I."/>
            <person name="Brannstrom I.O."/>
            <person name="Guillou S."/>
            <person name="Cros-Aarteil S."/>
            <person name="Calhoun S."/>
            <person name="Kuo A."/>
            <person name="Mondo S."/>
            <person name="Pangilinan J."/>
            <person name="Riley R."/>
            <person name="Labutti K."/>
            <person name="Andreopoulos B."/>
            <person name="Lipzen A."/>
            <person name="Chen C."/>
            <person name="Yanf M."/>
            <person name="Daum C."/>
            <person name="Ng V."/>
            <person name="Clum A."/>
            <person name="Steindorff A."/>
            <person name="Ohm R."/>
            <person name="Martin F."/>
            <person name="Silar P."/>
            <person name="Natvig D."/>
            <person name="Lalanne C."/>
            <person name="Gautier V."/>
            <person name="Ament-Velasquez S.L."/>
            <person name="Kruys A."/>
            <person name="Hutchinson M.I."/>
            <person name="Powell A.J."/>
            <person name="Barry K."/>
            <person name="Miller A.N."/>
            <person name="Grigoriev I.V."/>
            <person name="Debuchy R."/>
            <person name="Gladieux P."/>
            <person name="Thoren M.H."/>
            <person name="Johannesson H."/>
        </authorList>
    </citation>
    <scope>NUCLEOTIDE SEQUENCE</scope>
    <source>
        <strain evidence="2">CBS 314.62</strain>
    </source>
</reference>
<gene>
    <name evidence="2" type="ORF">B0T22DRAFT_471072</name>
</gene>